<comment type="caution">
    <text evidence="1">The sequence shown here is derived from an EMBL/GenBank/DDBJ whole genome shotgun (WGS) entry which is preliminary data.</text>
</comment>
<gene>
    <name evidence="1" type="ORF">EHJ13_12115</name>
</gene>
<dbReference type="InterPro" id="IPR004929">
    <property type="entry name" value="I-spanin"/>
</dbReference>
<organism evidence="1 2">
    <name type="scientific">Cronobacter dublinensis</name>
    <dbReference type="NCBI Taxonomy" id="413497"/>
    <lineage>
        <taxon>Bacteria</taxon>
        <taxon>Pseudomonadati</taxon>
        <taxon>Pseudomonadota</taxon>
        <taxon>Gammaproteobacteria</taxon>
        <taxon>Enterobacterales</taxon>
        <taxon>Enterobacteriaceae</taxon>
        <taxon>Cronobacter</taxon>
    </lineage>
</organism>
<evidence type="ECO:0000313" key="2">
    <source>
        <dbReference type="Proteomes" id="UP000778262"/>
    </source>
</evidence>
<evidence type="ECO:0000313" key="1">
    <source>
        <dbReference type="EMBL" id="NCH88175.1"/>
    </source>
</evidence>
<name>A0A9Q4T135_9ENTR</name>
<protein>
    <submittedName>
        <fullName evidence="1">Lysis protein</fullName>
    </submittedName>
</protein>
<dbReference type="GO" id="GO:0044659">
    <property type="term" value="P:viral release from host cell by cytolysis"/>
    <property type="evidence" value="ECO:0007669"/>
    <property type="project" value="InterPro"/>
</dbReference>
<accession>A0A9Q4T135</accession>
<dbReference type="RefSeq" id="WP_105589358.1">
    <property type="nucleotide sequence ID" value="NZ_NRNW01000018.1"/>
</dbReference>
<sequence length="147" mass="16481">MLSRLLGLLALIAILTSFYYHDQFKESQASLTAVNRELNAVKDAKEKMLEGQRKLAELDAWYTGEIARVKAENDQLRADVANGTRRLQLNATCERVRNASGTTGGSDATAPRLDDAAQRDYFTLRERIATITAQMIGLQIYVREQCQ</sequence>
<dbReference type="AlphaFoldDB" id="A0A9Q4T135"/>
<proteinExistence type="inferred from homology"/>
<dbReference type="HAMAP" id="MF_04137">
    <property type="entry name" value="I_SPANIN_LAMBDA"/>
    <property type="match status" value="1"/>
</dbReference>
<dbReference type="Proteomes" id="UP000778262">
    <property type="component" value="Unassembled WGS sequence"/>
</dbReference>
<dbReference type="EMBL" id="RPBY01000004">
    <property type="protein sequence ID" value="NCH88175.1"/>
    <property type="molecule type" value="Genomic_DNA"/>
</dbReference>
<dbReference type="Pfam" id="PF03245">
    <property type="entry name" value="Phage_lysis"/>
    <property type="match status" value="1"/>
</dbReference>
<reference evidence="1" key="1">
    <citation type="submission" date="2018-11" db="EMBL/GenBank/DDBJ databases">
        <title>Genomics analysis of Putative Virulence Factors on Adhesion and Cytotoxicity for Cronobacter spp.</title>
        <authorList>
            <person name="Cui J."/>
        </authorList>
    </citation>
    <scope>NUCLEOTIDE SEQUENCE</scope>
    <source>
        <strain evidence="1">SD69</strain>
    </source>
</reference>